<dbReference type="AlphaFoldDB" id="A0A240E388"/>
<evidence type="ECO:0000259" key="8">
    <source>
        <dbReference type="Pfam" id="PF00482"/>
    </source>
</evidence>
<gene>
    <name evidence="9" type="ORF">SAMN06295945_1342</name>
</gene>
<keyword evidence="3" id="KW-1003">Cell membrane</keyword>
<dbReference type="PRINTS" id="PR00812">
    <property type="entry name" value="BCTERIALGSPF"/>
</dbReference>
<comment type="subcellular location">
    <subcellularLocation>
        <location evidence="1">Cell membrane</location>
        <topology evidence="1">Multi-pass membrane protein</topology>
    </subcellularLocation>
</comment>
<keyword evidence="10" id="KW-1185">Reference proteome</keyword>
<dbReference type="Pfam" id="PF00482">
    <property type="entry name" value="T2SSF"/>
    <property type="match status" value="2"/>
</dbReference>
<dbReference type="PANTHER" id="PTHR30012">
    <property type="entry name" value="GENERAL SECRETION PATHWAY PROTEIN"/>
    <property type="match status" value="1"/>
</dbReference>
<evidence type="ECO:0000256" key="5">
    <source>
        <dbReference type="ARBA" id="ARBA00022989"/>
    </source>
</evidence>
<evidence type="ECO:0000256" key="2">
    <source>
        <dbReference type="ARBA" id="ARBA00005745"/>
    </source>
</evidence>
<keyword evidence="6 7" id="KW-0472">Membrane</keyword>
<proteinExistence type="inferred from homology"/>
<keyword evidence="4 7" id="KW-0812">Transmembrane</keyword>
<feature type="domain" description="Type II secretion system protein GspF" evidence="8">
    <location>
        <begin position="21"/>
        <end position="143"/>
    </location>
</feature>
<dbReference type="InterPro" id="IPR018076">
    <property type="entry name" value="T2SS_GspF_dom"/>
</dbReference>
<comment type="similarity">
    <text evidence="2">Belongs to the GSP F family.</text>
</comment>
<sequence>MAFLKSFLPSRSLSAVEQLHFSQQLLSLMRAGLPLMNALNLLTQSAPNSWQPWLLSLLDLLKKGYGFSYCLSASQNQFSAEVINLIRVSERTGDLISALRTICQQLEAQIEMKRKIQQALAYPLITLSTSFLLVIVMMLWVVPVFKEVFSQFQAELPTPTKILIAFSTMIEHWFLEMLMIMVISFGLFIVVWTKSNQLQKRCDRFSLRIPILGNLLRMATLTHWCRTLGHLLHSGLALPDALRVTAQSSNHWLSHDFSAEIFKQLTRGWPFGEALIRVDPAHQLFDIETLQLLSIGSESGTLPDMLCKRADILGSQLSNQLNTLSQTLEPLLILLVGMIIGSIVIILYLPIFNLGQIV</sequence>
<dbReference type="GO" id="GO:0005886">
    <property type="term" value="C:plasma membrane"/>
    <property type="evidence" value="ECO:0007669"/>
    <property type="project" value="UniProtKB-SubCell"/>
</dbReference>
<feature type="transmembrane region" description="Helical" evidence="7">
    <location>
        <begin position="331"/>
        <end position="351"/>
    </location>
</feature>
<name>A0A240E388_9BURK</name>
<evidence type="ECO:0000256" key="1">
    <source>
        <dbReference type="ARBA" id="ARBA00004651"/>
    </source>
</evidence>
<organism evidence="9 10">
    <name type="scientific">Polynucleobacter meluiroseus</name>
    <dbReference type="NCBI Taxonomy" id="1938814"/>
    <lineage>
        <taxon>Bacteria</taxon>
        <taxon>Pseudomonadati</taxon>
        <taxon>Pseudomonadota</taxon>
        <taxon>Betaproteobacteria</taxon>
        <taxon>Burkholderiales</taxon>
        <taxon>Burkholderiaceae</taxon>
        <taxon>Polynucleobacter</taxon>
    </lineage>
</organism>
<dbReference type="PANTHER" id="PTHR30012:SF0">
    <property type="entry name" value="TYPE II SECRETION SYSTEM PROTEIN F-RELATED"/>
    <property type="match status" value="1"/>
</dbReference>
<accession>A0A240E388</accession>
<evidence type="ECO:0000313" key="9">
    <source>
        <dbReference type="EMBL" id="SNX28981.1"/>
    </source>
</evidence>
<dbReference type="InterPro" id="IPR003004">
    <property type="entry name" value="GspF/PilC"/>
</dbReference>
<reference evidence="10" key="1">
    <citation type="submission" date="2017-08" db="EMBL/GenBank/DDBJ databases">
        <authorList>
            <person name="Varghese N."/>
            <person name="Submissions S."/>
        </authorList>
    </citation>
    <scope>NUCLEOTIDE SEQUENCE [LARGE SCALE GENOMIC DNA]</scope>
    <source>
        <strain evidence="10">AP-Melu-1000-B4</strain>
    </source>
</reference>
<protein>
    <submittedName>
        <fullName evidence="9">Type IV pilus assembly protein PilC</fullName>
    </submittedName>
</protein>
<feature type="transmembrane region" description="Helical" evidence="7">
    <location>
        <begin position="162"/>
        <end position="191"/>
    </location>
</feature>
<dbReference type="Proteomes" id="UP000218069">
    <property type="component" value="Unassembled WGS sequence"/>
</dbReference>
<dbReference type="InterPro" id="IPR042094">
    <property type="entry name" value="T2SS_GspF_sf"/>
</dbReference>
<dbReference type="Gene3D" id="1.20.81.30">
    <property type="entry name" value="Type II secretion system (T2SS), domain F"/>
    <property type="match status" value="2"/>
</dbReference>
<evidence type="ECO:0000256" key="3">
    <source>
        <dbReference type="ARBA" id="ARBA00022475"/>
    </source>
</evidence>
<evidence type="ECO:0000256" key="4">
    <source>
        <dbReference type="ARBA" id="ARBA00022692"/>
    </source>
</evidence>
<feature type="domain" description="Type II secretion system protein GspF" evidence="8">
    <location>
        <begin position="224"/>
        <end position="350"/>
    </location>
</feature>
<feature type="transmembrane region" description="Helical" evidence="7">
    <location>
        <begin position="119"/>
        <end position="142"/>
    </location>
</feature>
<keyword evidence="5 7" id="KW-1133">Transmembrane helix</keyword>
<evidence type="ECO:0000256" key="6">
    <source>
        <dbReference type="ARBA" id="ARBA00023136"/>
    </source>
</evidence>
<dbReference type="EMBL" id="OANS01000003">
    <property type="protein sequence ID" value="SNX28981.1"/>
    <property type="molecule type" value="Genomic_DNA"/>
</dbReference>
<evidence type="ECO:0000313" key="10">
    <source>
        <dbReference type="Proteomes" id="UP000218069"/>
    </source>
</evidence>
<evidence type="ECO:0000256" key="7">
    <source>
        <dbReference type="SAM" id="Phobius"/>
    </source>
</evidence>